<evidence type="ECO:0000313" key="2">
    <source>
        <dbReference type="Proteomes" id="UP001152888"/>
    </source>
</evidence>
<keyword evidence="2" id="KW-1185">Reference proteome</keyword>
<dbReference type="EMBL" id="CAKOFQ010006685">
    <property type="protein sequence ID" value="CAH1959904.1"/>
    <property type="molecule type" value="Genomic_DNA"/>
</dbReference>
<dbReference type="AlphaFoldDB" id="A0A9P0JRT5"/>
<dbReference type="OrthoDB" id="6777784at2759"/>
<protein>
    <submittedName>
        <fullName evidence="1">Uncharacterized protein</fullName>
    </submittedName>
</protein>
<dbReference type="Proteomes" id="UP001152888">
    <property type="component" value="Unassembled WGS sequence"/>
</dbReference>
<proteinExistence type="predicted"/>
<comment type="caution">
    <text evidence="1">The sequence shown here is derived from an EMBL/GenBank/DDBJ whole genome shotgun (WGS) entry which is preliminary data.</text>
</comment>
<reference evidence="1" key="1">
    <citation type="submission" date="2022-03" db="EMBL/GenBank/DDBJ databases">
        <authorList>
            <person name="Sayadi A."/>
        </authorList>
    </citation>
    <scope>NUCLEOTIDE SEQUENCE</scope>
</reference>
<accession>A0A9P0JRT5</accession>
<name>A0A9P0JRT5_ACAOB</name>
<sequence length="161" mass="18411">MGVRLGIWAKIRGVARRKDNSENILKTTLVNEDVIEIDHSILLSSNNSSPHENDGNHTMQEEINVPISTDSSNRTVGVQFEQECDVQEYFQPSKAARKAVSEPEKNYKQLLPTSEMKKRDLVKLCKNNVIPVRFHDEFFKLKYELAETDADDDNEDESSKT</sequence>
<evidence type="ECO:0000313" key="1">
    <source>
        <dbReference type="EMBL" id="CAH1959904.1"/>
    </source>
</evidence>
<gene>
    <name evidence="1" type="ORF">ACAOBT_LOCUS3442</name>
</gene>
<organism evidence="1 2">
    <name type="scientific">Acanthoscelides obtectus</name>
    <name type="common">Bean weevil</name>
    <name type="synonym">Bruchus obtectus</name>
    <dbReference type="NCBI Taxonomy" id="200917"/>
    <lineage>
        <taxon>Eukaryota</taxon>
        <taxon>Metazoa</taxon>
        <taxon>Ecdysozoa</taxon>
        <taxon>Arthropoda</taxon>
        <taxon>Hexapoda</taxon>
        <taxon>Insecta</taxon>
        <taxon>Pterygota</taxon>
        <taxon>Neoptera</taxon>
        <taxon>Endopterygota</taxon>
        <taxon>Coleoptera</taxon>
        <taxon>Polyphaga</taxon>
        <taxon>Cucujiformia</taxon>
        <taxon>Chrysomeloidea</taxon>
        <taxon>Chrysomelidae</taxon>
        <taxon>Bruchinae</taxon>
        <taxon>Bruchini</taxon>
        <taxon>Acanthoscelides</taxon>
    </lineage>
</organism>